<organism evidence="5 6">
    <name type="scientific">Meripilus lineatus</name>
    <dbReference type="NCBI Taxonomy" id="2056292"/>
    <lineage>
        <taxon>Eukaryota</taxon>
        <taxon>Fungi</taxon>
        <taxon>Dikarya</taxon>
        <taxon>Basidiomycota</taxon>
        <taxon>Agaricomycotina</taxon>
        <taxon>Agaricomycetes</taxon>
        <taxon>Polyporales</taxon>
        <taxon>Meripilaceae</taxon>
        <taxon>Meripilus</taxon>
    </lineage>
</organism>
<evidence type="ECO:0000256" key="3">
    <source>
        <dbReference type="PROSITE-ProRule" id="PRU00221"/>
    </source>
</evidence>
<dbReference type="SMART" id="SM00320">
    <property type="entry name" value="WD40"/>
    <property type="match status" value="4"/>
</dbReference>
<feature type="repeat" description="WD" evidence="3">
    <location>
        <begin position="550"/>
        <end position="572"/>
    </location>
</feature>
<comment type="caution">
    <text evidence="5">The sequence shown here is derived from an EMBL/GenBank/DDBJ whole genome shotgun (WGS) entry which is preliminary data.</text>
</comment>
<evidence type="ECO:0000256" key="4">
    <source>
        <dbReference type="SAM" id="MobiDB-lite"/>
    </source>
</evidence>
<dbReference type="Gene3D" id="2.130.10.10">
    <property type="entry name" value="YVTN repeat-like/Quinoprotein amine dehydrogenase"/>
    <property type="match status" value="1"/>
</dbReference>
<accession>A0AAD5V9J2</accession>
<dbReference type="EMBL" id="JANAWD010000066">
    <property type="protein sequence ID" value="KAJ3488480.1"/>
    <property type="molecule type" value="Genomic_DNA"/>
</dbReference>
<evidence type="ECO:0000313" key="6">
    <source>
        <dbReference type="Proteomes" id="UP001212997"/>
    </source>
</evidence>
<evidence type="ECO:0000256" key="2">
    <source>
        <dbReference type="ARBA" id="ARBA00022737"/>
    </source>
</evidence>
<evidence type="ECO:0000256" key="1">
    <source>
        <dbReference type="ARBA" id="ARBA00022574"/>
    </source>
</evidence>
<dbReference type="AlphaFoldDB" id="A0AAD5V9J2"/>
<dbReference type="InterPro" id="IPR015943">
    <property type="entry name" value="WD40/YVTN_repeat-like_dom_sf"/>
</dbReference>
<dbReference type="Proteomes" id="UP001212997">
    <property type="component" value="Unassembled WGS sequence"/>
</dbReference>
<dbReference type="PANTHER" id="PTHR22847:SF637">
    <property type="entry name" value="WD REPEAT DOMAIN 5B"/>
    <property type="match status" value="1"/>
</dbReference>
<keyword evidence="1 3" id="KW-0853">WD repeat</keyword>
<keyword evidence="6" id="KW-1185">Reference proteome</keyword>
<dbReference type="InterPro" id="IPR001680">
    <property type="entry name" value="WD40_rpt"/>
</dbReference>
<gene>
    <name evidence="5" type="ORF">NLI96_g2811</name>
</gene>
<keyword evidence="2" id="KW-0677">Repeat</keyword>
<name>A0AAD5V9J2_9APHY</name>
<dbReference type="Pfam" id="PF00400">
    <property type="entry name" value="WD40"/>
    <property type="match status" value="2"/>
</dbReference>
<feature type="region of interest" description="Disordered" evidence="4">
    <location>
        <begin position="1"/>
        <end position="86"/>
    </location>
</feature>
<dbReference type="PROSITE" id="PS50082">
    <property type="entry name" value="WD_REPEATS_2"/>
    <property type="match status" value="2"/>
</dbReference>
<proteinExistence type="predicted"/>
<dbReference type="SUPFAM" id="SSF50978">
    <property type="entry name" value="WD40 repeat-like"/>
    <property type="match status" value="1"/>
</dbReference>
<protein>
    <submittedName>
        <fullName evidence="5">Uncharacterized protein</fullName>
    </submittedName>
</protein>
<dbReference type="PANTHER" id="PTHR22847">
    <property type="entry name" value="WD40 REPEAT PROTEIN"/>
    <property type="match status" value="1"/>
</dbReference>
<evidence type="ECO:0000313" key="5">
    <source>
        <dbReference type="EMBL" id="KAJ3488480.1"/>
    </source>
</evidence>
<dbReference type="GO" id="GO:1990234">
    <property type="term" value="C:transferase complex"/>
    <property type="evidence" value="ECO:0007669"/>
    <property type="project" value="UniProtKB-ARBA"/>
</dbReference>
<feature type="repeat" description="WD" evidence="3">
    <location>
        <begin position="288"/>
        <end position="325"/>
    </location>
</feature>
<sequence>MKTKPRNDPVFQIRSNPHNPFVVSDSEEEDRSRSTSMHRHRGQEPLPSRFSRQREHGSSLSSQHRRPSSSRHPTSTAPQREEVADDSADEFLNIEAEVEWLPLARDYVVPHNAADDDTSLKREGDVAIHSAEVSRKQRQLSNGIDDGRVNETWKKVQQYPEFLWVGFQSPSSESKAPIFSHKKKRGSVFTPLASLRSESMVVKAPSRINRIVQYGELIAVASNTPGGGETESEDGHTYNSGGAIMVVCGEHSFSLDAHQIKNPRSEGELFVHRKTSHSAYDFQAVRYSSVNSVVFDPSRSSVLVSGGCDKTMRFWNCESATRGQRPYLTHTDNLGYVPLDLQLSFDGSQLAVSGNKGYIYIYHQEKQKQSFQIAQNALVSGILWGKGPSSHLLYASALSKQQSGVGVHKVYDTTKQKGVFTLGTRLAGEAMSLQAHSNLLALVTYNHSMDHLLQLYNVKQSLQPIAHIKLRPHFIKGKDVRINETAFGPDGIYLAIGRTDNQVHIYDSRYLTEEPLLILSHKESISSTEDFESGITKVQWVQSPDNHLGLVTGGSDGCVNLWNISSGQSQNPQILAETDYNVSYFSLGIQSKGEIPLVIGNARGCVSLVKTPFPFQTVVPHHRES</sequence>
<dbReference type="InterPro" id="IPR036322">
    <property type="entry name" value="WD40_repeat_dom_sf"/>
</dbReference>
<reference evidence="5" key="1">
    <citation type="submission" date="2022-07" db="EMBL/GenBank/DDBJ databases">
        <title>Genome Sequence of Physisporinus lineatus.</title>
        <authorList>
            <person name="Buettner E."/>
        </authorList>
    </citation>
    <scope>NUCLEOTIDE SEQUENCE</scope>
    <source>
        <strain evidence="5">VT162</strain>
    </source>
</reference>